<sequence>MGILSSTTAVCQFRVAGELPSGDLYPFIAENLAKQAFQPIDQNAAEQSVGWVHLDDHRQMSFDAPAAFWRDHYVAFTLRRDQRKLPAALVKAYLQVAEHEYLSANPGLNRVPKQKREELKEAVRLGLLVKTLPVPSTWDAVWDTRTGIVTFTSLSAPIIELFEAQFKKTFEGARLVAIHPYARAGAVGGEELKPALEKANLATSDAAIDLIRSNQWLGWDFLLWLLHRTMTEASEYRVNQPGPALADDPFVAYLNDRLVLMSVGEEGTQKITVAGPQDHFREARTALAHGKRITESTLYLEKEENTWKLTLKGELFHFASLKAPKVAIEKGDHVDEGSEREAAFYERMYVVEQGLQLFDSLYGEFLKARLGAGWGEELARIEGWLAGE</sequence>
<evidence type="ECO:0000313" key="2">
    <source>
        <dbReference type="Proteomes" id="UP001144352"/>
    </source>
</evidence>
<dbReference type="Pfam" id="PF04381">
    <property type="entry name" value="RdgC"/>
    <property type="match status" value="1"/>
</dbReference>
<keyword evidence="1" id="KW-0540">Nuclease</keyword>
<gene>
    <name evidence="1" type="ORF">GHYDROH2_17190</name>
</gene>
<reference evidence="1" key="1">
    <citation type="submission" date="2022-12" db="EMBL/GenBank/DDBJ databases">
        <title>Reference genome sequencing for broad-spectrum identification of bacterial and archaeal isolates by mass spectrometry.</title>
        <authorList>
            <person name="Sekiguchi Y."/>
            <person name="Tourlousse D.M."/>
        </authorList>
    </citation>
    <scope>NUCLEOTIDE SEQUENCE</scope>
    <source>
        <strain evidence="1">H2</strain>
    </source>
</reference>
<keyword evidence="1" id="KW-0269">Exonuclease</keyword>
<dbReference type="GO" id="GO:0006310">
    <property type="term" value="P:DNA recombination"/>
    <property type="evidence" value="ECO:0007669"/>
    <property type="project" value="InterPro"/>
</dbReference>
<dbReference type="RefSeq" id="WP_214186036.1">
    <property type="nucleotide sequence ID" value="NZ_BSDS01000001.1"/>
</dbReference>
<dbReference type="Proteomes" id="UP001144352">
    <property type="component" value="Unassembled WGS sequence"/>
</dbReference>
<keyword evidence="2" id="KW-1185">Reference proteome</keyword>
<organism evidence="1 2">
    <name type="scientific">Geobacter hydrogenophilus</name>
    <dbReference type="NCBI Taxonomy" id="40983"/>
    <lineage>
        <taxon>Bacteria</taxon>
        <taxon>Pseudomonadati</taxon>
        <taxon>Thermodesulfobacteriota</taxon>
        <taxon>Desulfuromonadia</taxon>
        <taxon>Geobacterales</taxon>
        <taxon>Geobacteraceae</taxon>
        <taxon>Geobacter</taxon>
    </lineage>
</organism>
<proteinExistence type="predicted"/>
<name>A0A9W6LBT2_9BACT</name>
<dbReference type="InterPro" id="IPR007476">
    <property type="entry name" value="RdgC"/>
</dbReference>
<dbReference type="EMBL" id="BSDS01000001">
    <property type="protein sequence ID" value="GLI38218.1"/>
    <property type="molecule type" value="Genomic_DNA"/>
</dbReference>
<keyword evidence="1" id="KW-0378">Hydrolase</keyword>
<dbReference type="GO" id="GO:0004527">
    <property type="term" value="F:exonuclease activity"/>
    <property type="evidence" value="ECO:0007669"/>
    <property type="project" value="UniProtKB-KW"/>
</dbReference>
<dbReference type="AlphaFoldDB" id="A0A9W6LBT2"/>
<protein>
    <submittedName>
        <fullName evidence="1">Exonuclease</fullName>
    </submittedName>
</protein>
<evidence type="ECO:0000313" key="1">
    <source>
        <dbReference type="EMBL" id="GLI38218.1"/>
    </source>
</evidence>
<accession>A0A9W6LBT2</accession>
<comment type="caution">
    <text evidence="1">The sequence shown here is derived from an EMBL/GenBank/DDBJ whole genome shotgun (WGS) entry which is preliminary data.</text>
</comment>